<evidence type="ECO:0000256" key="1">
    <source>
        <dbReference type="ARBA" id="ARBA00007494"/>
    </source>
</evidence>
<feature type="binding site" evidence="6">
    <location>
        <position position="245"/>
    </location>
    <ligand>
        <name>S-adenosyl-L-methionine</name>
        <dbReference type="ChEBI" id="CHEBI:59789"/>
    </ligand>
</feature>
<evidence type="ECO:0000313" key="9">
    <source>
        <dbReference type="Proteomes" id="UP000609121"/>
    </source>
</evidence>
<comment type="similarity">
    <text evidence="1 6">Belongs to the class I-like SAM-binding methyltransferase superfamily. RsmB/NOP family.</text>
</comment>
<evidence type="ECO:0000256" key="4">
    <source>
        <dbReference type="ARBA" id="ARBA00022691"/>
    </source>
</evidence>
<dbReference type="Pfam" id="PF01189">
    <property type="entry name" value="Methyltr_RsmB-F"/>
    <property type="match status" value="1"/>
</dbReference>
<dbReference type="Gene3D" id="3.40.50.150">
    <property type="entry name" value="Vaccinia Virus protein VP39"/>
    <property type="match status" value="1"/>
</dbReference>
<sequence>MQDRLLAELTETPDGPLAALSPADRARAQRLAAQALRHGQRIDKALAPFLEKAPPLRVRLVLHLAMVELCEDEAAAHGVVNGWVTLMRSHPKTRSMAGLVNAVLRRAAGEVAPRWNALPPARMPDWLRKPLRKAYGGDALTAMEAVFARQPPLDLTPADGDATALAQATGGDVLPTGSVRLAAPGQVSALPGYAEGRWWVQDAAAAIPARVLAPAPGARVLDLCAAPGGKTLQMAAMGAEVTALDISAHRMARLAENLARTGLAAETVVADATAWDPGGAFDAILLDAPCTATGTIRRHPDLPHAKSAAATAPLAALQAALLDRALGWLAPGGALVFCTCSLLPEEGEAQVAAALARHEGLAADPLDPAEYGLPPEAAVPGGLRLRPDFLPETGGMDGFFIARLRRAAL</sequence>
<keyword evidence="3 6" id="KW-0808">Transferase</keyword>
<keyword evidence="9" id="KW-1185">Reference proteome</keyword>
<dbReference type="PRINTS" id="PR02008">
    <property type="entry name" value="RCMTFAMILY"/>
</dbReference>
<feature type="domain" description="SAM-dependent MTase RsmB/NOP-type" evidence="7">
    <location>
        <begin position="115"/>
        <end position="407"/>
    </location>
</feature>
<gene>
    <name evidence="8" type="ORF">ICN82_19470</name>
</gene>
<dbReference type="Gene3D" id="1.10.940.10">
    <property type="entry name" value="NusB-like"/>
    <property type="match status" value="1"/>
</dbReference>
<proteinExistence type="inferred from homology"/>
<keyword evidence="2 6" id="KW-0489">Methyltransferase</keyword>
<comment type="caution">
    <text evidence="8">The sequence shown here is derived from an EMBL/GenBank/DDBJ whole genome shotgun (WGS) entry which is preliminary data.</text>
</comment>
<dbReference type="InterPro" id="IPR049560">
    <property type="entry name" value="MeTrfase_RsmB-F_NOP2_cat"/>
</dbReference>
<dbReference type="SUPFAM" id="SSF48013">
    <property type="entry name" value="NusB-like"/>
    <property type="match status" value="1"/>
</dbReference>
<accession>A0A8J6Z2A1</accession>
<evidence type="ECO:0000256" key="3">
    <source>
        <dbReference type="ARBA" id="ARBA00022679"/>
    </source>
</evidence>
<name>A0A8J6Z2A1_9RHOB</name>
<dbReference type="GO" id="GO:0006355">
    <property type="term" value="P:regulation of DNA-templated transcription"/>
    <property type="evidence" value="ECO:0007669"/>
    <property type="project" value="InterPro"/>
</dbReference>
<dbReference type="PANTHER" id="PTHR22807">
    <property type="entry name" value="NOP2 YEAST -RELATED NOL1/NOP2/FMU SUN DOMAIN-CONTAINING"/>
    <property type="match status" value="1"/>
</dbReference>
<dbReference type="GO" id="GO:0003723">
    <property type="term" value="F:RNA binding"/>
    <property type="evidence" value="ECO:0007669"/>
    <property type="project" value="UniProtKB-UniRule"/>
</dbReference>
<dbReference type="PANTHER" id="PTHR22807:SF61">
    <property type="entry name" value="NOL1_NOP2_SUN FAMILY PROTEIN _ ANTITERMINATION NUSB DOMAIN-CONTAINING PROTEIN"/>
    <property type="match status" value="1"/>
</dbReference>
<evidence type="ECO:0000256" key="6">
    <source>
        <dbReference type="PROSITE-ProRule" id="PRU01023"/>
    </source>
</evidence>
<dbReference type="Proteomes" id="UP000609121">
    <property type="component" value="Unassembled WGS sequence"/>
</dbReference>
<keyword evidence="4 6" id="KW-0949">S-adenosyl-L-methionine</keyword>
<dbReference type="GO" id="GO:0008173">
    <property type="term" value="F:RNA methyltransferase activity"/>
    <property type="evidence" value="ECO:0007669"/>
    <property type="project" value="InterPro"/>
</dbReference>
<reference evidence="8" key="1">
    <citation type="submission" date="2020-09" db="EMBL/GenBank/DDBJ databases">
        <title>A novel bacterium of genus Mangrovicoccus, isolated from South China Sea.</title>
        <authorList>
            <person name="Huang H."/>
            <person name="Mo K."/>
            <person name="Hu Y."/>
        </authorList>
    </citation>
    <scope>NUCLEOTIDE SEQUENCE</scope>
    <source>
        <strain evidence="8">HB182678</strain>
    </source>
</reference>
<dbReference type="CDD" id="cd02440">
    <property type="entry name" value="AdoMet_MTases"/>
    <property type="match status" value="1"/>
</dbReference>
<dbReference type="InterPro" id="IPR023267">
    <property type="entry name" value="RCMT"/>
</dbReference>
<evidence type="ECO:0000259" key="7">
    <source>
        <dbReference type="PROSITE" id="PS51686"/>
    </source>
</evidence>
<feature type="active site" description="Nucleophile" evidence="6">
    <location>
        <position position="340"/>
    </location>
</feature>
<dbReference type="InterPro" id="IPR001678">
    <property type="entry name" value="MeTrfase_RsmB-F_NOP2_dom"/>
</dbReference>
<dbReference type="AlphaFoldDB" id="A0A8J6Z2A1"/>
<feature type="binding site" evidence="6">
    <location>
        <position position="287"/>
    </location>
    <ligand>
        <name>S-adenosyl-L-methionine</name>
        <dbReference type="ChEBI" id="CHEBI:59789"/>
    </ligand>
</feature>
<dbReference type="InterPro" id="IPR029063">
    <property type="entry name" value="SAM-dependent_MTases_sf"/>
</dbReference>
<keyword evidence="5 6" id="KW-0694">RNA-binding</keyword>
<dbReference type="PROSITE" id="PS51686">
    <property type="entry name" value="SAM_MT_RSMB_NOP"/>
    <property type="match status" value="1"/>
</dbReference>
<feature type="binding site" evidence="6">
    <location>
        <begin position="224"/>
        <end position="230"/>
    </location>
    <ligand>
        <name>S-adenosyl-L-methionine</name>
        <dbReference type="ChEBI" id="CHEBI:59789"/>
    </ligand>
</feature>
<dbReference type="InterPro" id="IPR035926">
    <property type="entry name" value="NusB-like_sf"/>
</dbReference>
<evidence type="ECO:0000313" key="8">
    <source>
        <dbReference type="EMBL" id="MBE3640388.1"/>
    </source>
</evidence>
<evidence type="ECO:0000256" key="5">
    <source>
        <dbReference type="ARBA" id="ARBA00022884"/>
    </source>
</evidence>
<dbReference type="InterPro" id="IPR006027">
    <property type="entry name" value="NusB_RsmB_TIM44"/>
</dbReference>
<dbReference type="GO" id="GO:0001510">
    <property type="term" value="P:RNA methylation"/>
    <property type="evidence" value="ECO:0007669"/>
    <property type="project" value="InterPro"/>
</dbReference>
<dbReference type="Pfam" id="PF01029">
    <property type="entry name" value="NusB"/>
    <property type="match status" value="1"/>
</dbReference>
<dbReference type="PROSITE" id="PS01153">
    <property type="entry name" value="NOL1_NOP2_SUN"/>
    <property type="match status" value="1"/>
</dbReference>
<evidence type="ECO:0000256" key="2">
    <source>
        <dbReference type="ARBA" id="ARBA00022603"/>
    </source>
</evidence>
<dbReference type="InterPro" id="IPR018314">
    <property type="entry name" value="RsmB/NOL1/NOP2-like_CS"/>
</dbReference>
<dbReference type="EMBL" id="JACVXA010000090">
    <property type="protein sequence ID" value="MBE3640388.1"/>
    <property type="molecule type" value="Genomic_DNA"/>
</dbReference>
<organism evidence="8 9">
    <name type="scientific">Mangrovicoccus algicola</name>
    <dbReference type="NCBI Taxonomy" id="2771008"/>
    <lineage>
        <taxon>Bacteria</taxon>
        <taxon>Pseudomonadati</taxon>
        <taxon>Pseudomonadota</taxon>
        <taxon>Alphaproteobacteria</taxon>
        <taxon>Rhodobacterales</taxon>
        <taxon>Paracoccaceae</taxon>
        <taxon>Mangrovicoccus</taxon>
    </lineage>
</organism>
<dbReference type="SUPFAM" id="SSF53335">
    <property type="entry name" value="S-adenosyl-L-methionine-dependent methyltransferases"/>
    <property type="match status" value="1"/>
</dbReference>
<feature type="binding site" evidence="6">
    <location>
        <position position="271"/>
    </location>
    <ligand>
        <name>S-adenosyl-L-methionine</name>
        <dbReference type="ChEBI" id="CHEBI:59789"/>
    </ligand>
</feature>
<protein>
    <submittedName>
        <fullName evidence="8">Methyltransferase domain-containing protein</fullName>
    </submittedName>
</protein>